<evidence type="ECO:0000256" key="7">
    <source>
        <dbReference type="ARBA" id="ARBA00022490"/>
    </source>
</evidence>
<comment type="function">
    <text evidence="1 15 16">Specifically methylates guanosine-37 in various tRNAs.</text>
</comment>
<dbReference type="HAMAP" id="MF_00605">
    <property type="entry name" value="TrmD"/>
    <property type="match status" value="1"/>
</dbReference>
<dbReference type="EC" id="2.1.1.228" evidence="5 15"/>
<evidence type="ECO:0000256" key="5">
    <source>
        <dbReference type="ARBA" id="ARBA00012807"/>
    </source>
</evidence>
<name>A0A7G9GEQ1_9FIRM</name>
<dbReference type="Pfam" id="PF01746">
    <property type="entry name" value="tRNA_m1G_MT"/>
    <property type="match status" value="1"/>
</dbReference>
<dbReference type="EMBL" id="CP060635">
    <property type="protein sequence ID" value="QNM09283.1"/>
    <property type="molecule type" value="Genomic_DNA"/>
</dbReference>
<feature type="binding site" evidence="15">
    <location>
        <begin position="133"/>
        <end position="138"/>
    </location>
    <ligand>
        <name>S-adenosyl-L-methionine</name>
        <dbReference type="ChEBI" id="CHEBI:59789"/>
    </ligand>
</feature>
<keyword evidence="8 15" id="KW-0489">Methyltransferase</keyword>
<organism evidence="18 19">
    <name type="scientific">Wansuia hejianensis</name>
    <dbReference type="NCBI Taxonomy" id="2763667"/>
    <lineage>
        <taxon>Bacteria</taxon>
        <taxon>Bacillati</taxon>
        <taxon>Bacillota</taxon>
        <taxon>Clostridia</taxon>
        <taxon>Lachnospirales</taxon>
        <taxon>Lachnospiraceae</taxon>
        <taxon>Wansuia</taxon>
    </lineage>
</organism>
<dbReference type="Gene3D" id="3.40.1280.10">
    <property type="match status" value="1"/>
</dbReference>
<dbReference type="FunFam" id="3.40.1280.10:FF:000001">
    <property type="entry name" value="tRNA (guanine-N(1)-)-methyltransferase"/>
    <property type="match status" value="1"/>
</dbReference>
<dbReference type="InterPro" id="IPR002649">
    <property type="entry name" value="tRNA_m1G_MeTrfase_TrmD"/>
</dbReference>
<sequence length="366" mass="41600">MNYYVLTLFPEMIQQAAGASILGRAAKNGFITVEAVNIRDFSANKHMRVDDYPYGGGAGMVMEAEPVYRAVRAVEEKAGRTMRVVYLTPQGRVLNQTMVEEFAREEALVLLCGHYEGIDERVLEEVVTDYVSIGDYVLTGGELGAMVMIDAISRFVPGVLSNEESSQFESLQDNLLEYPHYTRPEIWHDRQVPPVLLSGDHKKIEEWRHQKSLERTKSRRPDLFRRSYRVSCIWHGDERTGGVAELLTEKLSRYGKVLNFNRRKLRSQGGLFGQQDLVIFVVPGQPPEQPPGDGLYQRLAGKDTLFVLLTVGGEERRADEEERLQLERKGFSELAVFEVPADVPEEKIERIALEIRKKILAIQIDM</sequence>
<evidence type="ECO:0000256" key="16">
    <source>
        <dbReference type="RuleBase" id="RU003464"/>
    </source>
</evidence>
<protein>
    <recommendedName>
        <fullName evidence="6 15">tRNA (guanine-N(1)-)-methyltransferase</fullName>
        <ecNumber evidence="5 15">2.1.1.228</ecNumber>
    </recommendedName>
    <alternativeName>
        <fullName evidence="12 15">M1G-methyltransferase</fullName>
    </alternativeName>
    <alternativeName>
        <fullName evidence="13 15">tRNA [GM37] methyltransferase</fullName>
    </alternativeName>
</protein>
<feature type="binding site" evidence="15">
    <location>
        <position position="113"/>
    </location>
    <ligand>
        <name>S-adenosyl-L-methionine</name>
        <dbReference type="ChEBI" id="CHEBI:59789"/>
    </ligand>
</feature>
<proteinExistence type="inferred from homology"/>
<evidence type="ECO:0000256" key="8">
    <source>
        <dbReference type="ARBA" id="ARBA00022603"/>
    </source>
</evidence>
<dbReference type="CDD" id="cd18080">
    <property type="entry name" value="TrmD-like"/>
    <property type="match status" value="1"/>
</dbReference>
<dbReference type="GO" id="GO:0005829">
    <property type="term" value="C:cytosol"/>
    <property type="evidence" value="ECO:0007669"/>
    <property type="project" value="TreeGrafter"/>
</dbReference>
<dbReference type="AlphaFoldDB" id="A0A7G9GEQ1"/>
<evidence type="ECO:0000256" key="14">
    <source>
        <dbReference type="ARBA" id="ARBA00047783"/>
    </source>
</evidence>
<dbReference type="InterPro" id="IPR029026">
    <property type="entry name" value="tRNA_m1G_MTases_N"/>
</dbReference>
<comment type="similarity">
    <text evidence="3 15 16">Belongs to the RNA methyltransferase TrmD family.</text>
</comment>
<keyword evidence="9 15" id="KW-0808">Transferase</keyword>
<reference evidence="18 19" key="1">
    <citation type="submission" date="2020-08" db="EMBL/GenBank/DDBJ databases">
        <authorList>
            <person name="Liu C."/>
            <person name="Sun Q."/>
        </authorList>
    </citation>
    <scope>NUCLEOTIDE SEQUENCE [LARGE SCALE GENOMIC DNA]</scope>
    <source>
        <strain evidence="18 19">NSJ-29</strain>
    </source>
</reference>
<evidence type="ECO:0000256" key="12">
    <source>
        <dbReference type="ARBA" id="ARBA00029736"/>
    </source>
</evidence>
<evidence type="ECO:0000256" key="6">
    <source>
        <dbReference type="ARBA" id="ARBA00014679"/>
    </source>
</evidence>
<dbReference type="Gene3D" id="1.10.1270.20">
    <property type="entry name" value="tRNA(m1g37)methyltransferase, domain 2"/>
    <property type="match status" value="1"/>
</dbReference>
<gene>
    <name evidence="15 18" type="primary">trmD</name>
    <name evidence="18" type="ORF">H9Q79_03060</name>
</gene>
<dbReference type="PANTHER" id="PTHR46417:SF1">
    <property type="entry name" value="TRNA (GUANINE-N(1)-)-METHYLTRANSFERASE"/>
    <property type="match status" value="1"/>
</dbReference>
<dbReference type="KEGG" id="whj:H9Q79_03060"/>
<dbReference type="NCBIfam" id="TIGR00088">
    <property type="entry name" value="trmD"/>
    <property type="match status" value="1"/>
</dbReference>
<evidence type="ECO:0000313" key="19">
    <source>
        <dbReference type="Proteomes" id="UP000515860"/>
    </source>
</evidence>
<accession>A0A7G9GEQ1</accession>
<evidence type="ECO:0000256" key="2">
    <source>
        <dbReference type="ARBA" id="ARBA00004496"/>
    </source>
</evidence>
<keyword evidence="7 15" id="KW-0963">Cytoplasm</keyword>
<dbReference type="InterPro" id="IPR016009">
    <property type="entry name" value="tRNA_MeTrfase_TRMD/TRM10"/>
</dbReference>
<dbReference type="InterPro" id="IPR023148">
    <property type="entry name" value="tRNA_m1G_MeTrfase_C_sf"/>
</dbReference>
<evidence type="ECO:0000256" key="13">
    <source>
        <dbReference type="ARBA" id="ARBA00033392"/>
    </source>
</evidence>
<feature type="domain" description="tRNA methyltransferase TRMD/TRM10-type" evidence="17">
    <location>
        <begin position="1"/>
        <end position="225"/>
    </location>
</feature>
<evidence type="ECO:0000256" key="10">
    <source>
        <dbReference type="ARBA" id="ARBA00022691"/>
    </source>
</evidence>
<evidence type="ECO:0000256" key="11">
    <source>
        <dbReference type="ARBA" id="ARBA00022694"/>
    </source>
</evidence>
<dbReference type="SUPFAM" id="SSF75217">
    <property type="entry name" value="alpha/beta knot"/>
    <property type="match status" value="1"/>
</dbReference>
<evidence type="ECO:0000256" key="4">
    <source>
        <dbReference type="ARBA" id="ARBA00011738"/>
    </source>
</evidence>
<comment type="subcellular location">
    <subcellularLocation>
        <location evidence="2 15 16">Cytoplasm</location>
    </subcellularLocation>
</comment>
<comment type="subunit">
    <text evidence="4 15 16">Homodimer.</text>
</comment>
<evidence type="ECO:0000256" key="9">
    <source>
        <dbReference type="ARBA" id="ARBA00022679"/>
    </source>
</evidence>
<keyword evidence="19" id="KW-1185">Reference proteome</keyword>
<evidence type="ECO:0000256" key="15">
    <source>
        <dbReference type="HAMAP-Rule" id="MF_00605"/>
    </source>
</evidence>
<dbReference type="GO" id="GO:0002939">
    <property type="term" value="P:tRNA N1-guanine methylation"/>
    <property type="evidence" value="ECO:0007669"/>
    <property type="project" value="TreeGrafter"/>
</dbReference>
<dbReference type="InterPro" id="IPR029028">
    <property type="entry name" value="Alpha/beta_knot_MTases"/>
</dbReference>
<evidence type="ECO:0000256" key="3">
    <source>
        <dbReference type="ARBA" id="ARBA00007630"/>
    </source>
</evidence>
<evidence type="ECO:0000313" key="18">
    <source>
        <dbReference type="EMBL" id="QNM09283.1"/>
    </source>
</evidence>
<dbReference type="NCBIfam" id="NF000648">
    <property type="entry name" value="PRK00026.1"/>
    <property type="match status" value="1"/>
</dbReference>
<dbReference type="PANTHER" id="PTHR46417">
    <property type="entry name" value="TRNA (GUANINE-N(1)-)-METHYLTRANSFERASE"/>
    <property type="match status" value="1"/>
</dbReference>
<keyword evidence="11 15" id="KW-0819">tRNA processing</keyword>
<comment type="catalytic activity">
    <reaction evidence="14 15 16">
        <text>guanosine(37) in tRNA + S-adenosyl-L-methionine = N(1)-methylguanosine(37) in tRNA + S-adenosyl-L-homocysteine + H(+)</text>
        <dbReference type="Rhea" id="RHEA:36899"/>
        <dbReference type="Rhea" id="RHEA-COMP:10145"/>
        <dbReference type="Rhea" id="RHEA-COMP:10147"/>
        <dbReference type="ChEBI" id="CHEBI:15378"/>
        <dbReference type="ChEBI" id="CHEBI:57856"/>
        <dbReference type="ChEBI" id="CHEBI:59789"/>
        <dbReference type="ChEBI" id="CHEBI:73542"/>
        <dbReference type="ChEBI" id="CHEBI:74269"/>
        <dbReference type="EC" id="2.1.1.228"/>
    </reaction>
</comment>
<keyword evidence="10 15" id="KW-0949">S-adenosyl-L-methionine</keyword>
<dbReference type="GO" id="GO:0052906">
    <property type="term" value="F:tRNA (guanine(37)-N1)-methyltransferase activity"/>
    <property type="evidence" value="ECO:0007669"/>
    <property type="project" value="UniProtKB-UniRule"/>
</dbReference>
<evidence type="ECO:0000259" key="17">
    <source>
        <dbReference type="Pfam" id="PF01746"/>
    </source>
</evidence>
<dbReference type="Proteomes" id="UP000515860">
    <property type="component" value="Chromosome"/>
</dbReference>
<evidence type="ECO:0000256" key="1">
    <source>
        <dbReference type="ARBA" id="ARBA00002634"/>
    </source>
</evidence>